<protein>
    <submittedName>
        <fullName evidence="2">Uncharacterized protein</fullName>
    </submittedName>
</protein>
<organism evidence="2 3">
    <name type="scientific">Elysia marginata</name>
    <dbReference type="NCBI Taxonomy" id="1093978"/>
    <lineage>
        <taxon>Eukaryota</taxon>
        <taxon>Metazoa</taxon>
        <taxon>Spiralia</taxon>
        <taxon>Lophotrochozoa</taxon>
        <taxon>Mollusca</taxon>
        <taxon>Gastropoda</taxon>
        <taxon>Heterobranchia</taxon>
        <taxon>Euthyneura</taxon>
        <taxon>Panpulmonata</taxon>
        <taxon>Sacoglossa</taxon>
        <taxon>Placobranchoidea</taxon>
        <taxon>Plakobranchidae</taxon>
        <taxon>Elysia</taxon>
    </lineage>
</organism>
<accession>A0AAV4HCI6</accession>
<reference evidence="2 3" key="1">
    <citation type="journal article" date="2021" name="Elife">
        <title>Chloroplast acquisition without the gene transfer in kleptoplastic sea slugs, Plakobranchus ocellatus.</title>
        <authorList>
            <person name="Maeda T."/>
            <person name="Takahashi S."/>
            <person name="Yoshida T."/>
            <person name="Shimamura S."/>
            <person name="Takaki Y."/>
            <person name="Nagai Y."/>
            <person name="Toyoda A."/>
            <person name="Suzuki Y."/>
            <person name="Arimoto A."/>
            <person name="Ishii H."/>
            <person name="Satoh N."/>
            <person name="Nishiyama T."/>
            <person name="Hasebe M."/>
            <person name="Maruyama T."/>
            <person name="Minagawa J."/>
            <person name="Obokata J."/>
            <person name="Shigenobu S."/>
        </authorList>
    </citation>
    <scope>NUCLEOTIDE SEQUENCE [LARGE SCALE GENOMIC DNA]</scope>
</reference>
<dbReference type="EMBL" id="BMAT01008887">
    <property type="protein sequence ID" value="GFR94545.1"/>
    <property type="molecule type" value="Genomic_DNA"/>
</dbReference>
<feature type="region of interest" description="Disordered" evidence="1">
    <location>
        <begin position="1"/>
        <end position="26"/>
    </location>
</feature>
<evidence type="ECO:0000313" key="3">
    <source>
        <dbReference type="Proteomes" id="UP000762676"/>
    </source>
</evidence>
<comment type="caution">
    <text evidence="2">The sequence shown here is derived from an EMBL/GenBank/DDBJ whole genome shotgun (WGS) entry which is preliminary data.</text>
</comment>
<dbReference type="AlphaFoldDB" id="A0AAV4HCI6"/>
<dbReference type="Proteomes" id="UP000762676">
    <property type="component" value="Unassembled WGS sequence"/>
</dbReference>
<evidence type="ECO:0000313" key="2">
    <source>
        <dbReference type="EMBL" id="GFR94545.1"/>
    </source>
</evidence>
<sequence>MSRMSQSLQKKVFTNSDDSKSSSTLYPDLPVNKLFRHTYILQDWHYQALDTNGHASSYSARSRTAPFTALPLRMYPMPGPSDSSVTML</sequence>
<gene>
    <name evidence="2" type="ORF">ElyMa_004406200</name>
</gene>
<name>A0AAV4HCI6_9GAST</name>
<proteinExistence type="predicted"/>
<evidence type="ECO:0000256" key="1">
    <source>
        <dbReference type="SAM" id="MobiDB-lite"/>
    </source>
</evidence>
<feature type="compositionally biased region" description="Polar residues" evidence="1">
    <location>
        <begin position="1"/>
        <end position="25"/>
    </location>
</feature>
<keyword evidence="3" id="KW-1185">Reference proteome</keyword>